<evidence type="ECO:0000259" key="3">
    <source>
        <dbReference type="PROSITE" id="PS51186"/>
    </source>
</evidence>
<dbReference type="GO" id="GO:0008080">
    <property type="term" value="F:N-acetyltransferase activity"/>
    <property type="evidence" value="ECO:0007669"/>
    <property type="project" value="InterPro"/>
</dbReference>
<keyword evidence="1 4" id="KW-0808">Transferase</keyword>
<dbReference type="RefSeq" id="WP_102392050.1">
    <property type="nucleotide sequence ID" value="NZ_MDAG01000033.1"/>
</dbReference>
<reference evidence="5" key="1">
    <citation type="submission" date="2016-07" db="EMBL/GenBank/DDBJ databases">
        <title>Nontailed viruses are major unrecognized killers of bacteria in the ocean.</title>
        <authorList>
            <person name="Kauffman K."/>
            <person name="Hussain F."/>
            <person name="Yang J."/>
            <person name="Arevalo P."/>
            <person name="Brown J."/>
            <person name="Cutler M."/>
            <person name="Kelly L."/>
            <person name="Polz M.F."/>
        </authorList>
    </citation>
    <scope>NUCLEOTIDE SEQUENCE [LARGE SCALE GENOMIC DNA]</scope>
    <source>
        <strain evidence="5">10N.261.45.A10</strain>
    </source>
</reference>
<dbReference type="SUPFAM" id="SSF55729">
    <property type="entry name" value="Acyl-CoA N-acyltransferases (Nat)"/>
    <property type="match status" value="1"/>
</dbReference>
<dbReference type="EMBL" id="MDAL01000056">
    <property type="protein sequence ID" value="PMN88451.1"/>
    <property type="molecule type" value="Genomic_DNA"/>
</dbReference>
<dbReference type="PANTHER" id="PTHR43626">
    <property type="entry name" value="ACYL-COA N-ACYLTRANSFERASE"/>
    <property type="match status" value="1"/>
</dbReference>
<sequence length="137" mass="15084">MNYEVLEQTPSSEEYCQLRLDAGLSAKSLEAAHVGLSNSLYTVCVRDSNGLVGMGRVIGDGACFFQIVDIAVNPNHQGLGLGKTIMEKIESYLEKAANDGSYVSLIADKPEFYEKLGFDYTAPEAYGMYKRLKKSRL</sequence>
<evidence type="ECO:0000256" key="1">
    <source>
        <dbReference type="ARBA" id="ARBA00022679"/>
    </source>
</evidence>
<dbReference type="Gene3D" id="3.40.630.30">
    <property type="match status" value="1"/>
</dbReference>
<dbReference type="Proteomes" id="UP000235387">
    <property type="component" value="Unassembled WGS sequence"/>
</dbReference>
<evidence type="ECO:0000256" key="2">
    <source>
        <dbReference type="ARBA" id="ARBA00023315"/>
    </source>
</evidence>
<proteinExistence type="predicted"/>
<evidence type="ECO:0000313" key="5">
    <source>
        <dbReference type="Proteomes" id="UP000235387"/>
    </source>
</evidence>
<dbReference type="PANTHER" id="PTHR43626:SF4">
    <property type="entry name" value="GCN5-RELATED N-ACETYLTRANSFERASE 2, CHLOROPLASTIC"/>
    <property type="match status" value="1"/>
</dbReference>
<dbReference type="CDD" id="cd04301">
    <property type="entry name" value="NAT_SF"/>
    <property type="match status" value="1"/>
</dbReference>
<dbReference type="InterPro" id="IPR000182">
    <property type="entry name" value="GNAT_dom"/>
</dbReference>
<dbReference type="AlphaFoldDB" id="A0A2N7L4X5"/>
<dbReference type="Pfam" id="PF13508">
    <property type="entry name" value="Acetyltransf_7"/>
    <property type="match status" value="1"/>
</dbReference>
<organism evidence="4 5">
    <name type="scientific">Enterovibrio norvegicus</name>
    <dbReference type="NCBI Taxonomy" id="188144"/>
    <lineage>
        <taxon>Bacteria</taxon>
        <taxon>Pseudomonadati</taxon>
        <taxon>Pseudomonadota</taxon>
        <taxon>Gammaproteobacteria</taxon>
        <taxon>Vibrionales</taxon>
        <taxon>Vibrionaceae</taxon>
        <taxon>Enterovibrio</taxon>
    </lineage>
</organism>
<comment type="caution">
    <text evidence="4">The sequence shown here is derived from an EMBL/GenBank/DDBJ whole genome shotgun (WGS) entry which is preliminary data.</text>
</comment>
<dbReference type="GO" id="GO:0005737">
    <property type="term" value="C:cytoplasm"/>
    <property type="evidence" value="ECO:0007669"/>
    <property type="project" value="TreeGrafter"/>
</dbReference>
<evidence type="ECO:0000313" key="4">
    <source>
        <dbReference type="EMBL" id="PMN88451.1"/>
    </source>
</evidence>
<dbReference type="InterPro" id="IPR016181">
    <property type="entry name" value="Acyl_CoA_acyltransferase"/>
</dbReference>
<name>A0A2N7L4X5_9GAMM</name>
<keyword evidence="2" id="KW-0012">Acyltransferase</keyword>
<gene>
    <name evidence="4" type="ORF">BCT23_24040</name>
</gene>
<dbReference type="InterPro" id="IPR045039">
    <property type="entry name" value="NSI-like"/>
</dbReference>
<protein>
    <submittedName>
        <fullName evidence="4">GNAT family N-acetyltransferase</fullName>
    </submittedName>
</protein>
<feature type="domain" description="N-acetyltransferase" evidence="3">
    <location>
        <begin position="1"/>
        <end position="133"/>
    </location>
</feature>
<accession>A0A2N7L4X5</accession>
<dbReference type="PROSITE" id="PS51186">
    <property type="entry name" value="GNAT"/>
    <property type="match status" value="1"/>
</dbReference>